<feature type="region of interest" description="Disordered" evidence="3">
    <location>
        <begin position="480"/>
        <end position="632"/>
    </location>
</feature>
<name>A0A9P5V4L9_9FUNG</name>
<keyword evidence="4" id="KW-0472">Membrane</keyword>
<sequence>MAKSGHPIPHSCPSGTQLKHHLPSSYNKTQRTRSKRLFFSSSIFLLAFFIFLSSTFSSLTTEAAATARRGHSGTTILNKVHFLGGLGTAATKDITPLKSITTLDLLTGATTETVLTQGIYNHAGSTEPFGGSDKDLSGRIGVTFGQTTGGVSMGALAWVGPRDVSAAPNYTNSGPYAKQPLVARAGHTMVQYQSNNLWVFGGYMLPLTEPKQPTRDTPTFDYSSSGWSNQTKIGLFRFGHASAVASTDNILSCYGTIFYPPKEKIEIPTSDCVNFSIMKTAFTKTNMIFTNEADRITDGLIGHSLVASPVKEGTLYMFGGISEKGKYNQDLYILDTTNLPDIRITKVTPTDDMALVPSARTDHVAVAAGVREGFMIIHGGISGNDTMADGEPHFFHMSTNKWLDLPTFVERYNAQLLQDQKEVSAWVLIAGILAGVSVLGGCVGMYIWKGIRKDTAKRLEREAADRQSVISPDFAAMEAAAAENRKSGSGLSSKKGRTPHPIYGMTEEDDHSLSNGPFKSTSSLIQAENGTKKTKSKNQSDSTYQSNHSKPWVTEPASPGGTTLTENGSINGYYSSNSSQTPSRLNKKGSNASSQNSMATRNNNNSRPGAGTTSESYYNPRDLYVDEDDDSSITVSLASESSTNNMSPWTGPVRVSTDLAPPNPRFSRGAIPQAHRQLVDAIATGAASPMPPSYAFTSNRNSNGWDTSSPGGSLSSRDDEYHRRSVNSMQWVSFEPMDLAGRPESQLYDPLSHQQYQQQQRSANGGGGGLTVRNASMYRTSLTSQPITIPSSTQNNPRMSTFGGSNTSDTNTEDSGSYYGPGGKRISTALAARQQRRSIRNSQDSLNSANGRHHSYQQQQQQQMASSKEGEEEVFVTKVLPIITNKVTKPTLAKVVTQQRGSRIVVPSAGPLSDQRSPPTRPSEEGGGGLGIDFSGFSPSQDTYMSGYGTNGSAGGGVNSSNNPRRTSYQTRRTSNLNPNKSSTNSSRQQQRDSTNVILKMPPAPKHTDNNDSGGGNSSLNPRSRDQQAAAPGVRNSIMDVGQDLSGYF</sequence>
<feature type="region of interest" description="Disordered" evidence="3">
    <location>
        <begin position="750"/>
        <end position="870"/>
    </location>
</feature>
<feature type="transmembrane region" description="Helical" evidence="4">
    <location>
        <begin position="425"/>
        <end position="448"/>
    </location>
</feature>
<feature type="compositionally biased region" description="Polar residues" evidence="3">
    <location>
        <begin position="840"/>
        <end position="850"/>
    </location>
</feature>
<keyword evidence="1" id="KW-0880">Kelch repeat</keyword>
<protein>
    <recommendedName>
        <fullName evidence="7">Galactose oxidase</fullName>
    </recommendedName>
</protein>
<gene>
    <name evidence="5" type="ORF">BG015_003424</name>
</gene>
<dbReference type="Proteomes" id="UP000748756">
    <property type="component" value="Unassembled WGS sequence"/>
</dbReference>
<dbReference type="SUPFAM" id="SSF117281">
    <property type="entry name" value="Kelch motif"/>
    <property type="match status" value="1"/>
</dbReference>
<evidence type="ECO:0000256" key="3">
    <source>
        <dbReference type="SAM" id="MobiDB-lite"/>
    </source>
</evidence>
<keyword evidence="2" id="KW-0677">Repeat</keyword>
<comment type="caution">
    <text evidence="5">The sequence shown here is derived from an EMBL/GenBank/DDBJ whole genome shotgun (WGS) entry which is preliminary data.</text>
</comment>
<feature type="compositionally biased region" description="Polar residues" evidence="3">
    <location>
        <begin position="964"/>
        <end position="997"/>
    </location>
</feature>
<evidence type="ECO:0000256" key="1">
    <source>
        <dbReference type="ARBA" id="ARBA00022441"/>
    </source>
</evidence>
<dbReference type="OrthoDB" id="2441440at2759"/>
<dbReference type="InterPro" id="IPR015915">
    <property type="entry name" value="Kelch-typ_b-propeller"/>
</dbReference>
<keyword evidence="4" id="KW-1133">Transmembrane helix</keyword>
<feature type="compositionally biased region" description="Low complexity" evidence="3">
    <location>
        <begin position="480"/>
        <end position="493"/>
    </location>
</feature>
<feature type="compositionally biased region" description="Polar residues" evidence="3">
    <location>
        <begin position="580"/>
        <end position="617"/>
    </location>
</feature>
<evidence type="ECO:0008006" key="7">
    <source>
        <dbReference type="Google" id="ProtNLM"/>
    </source>
</evidence>
<feature type="compositionally biased region" description="Gly residues" evidence="3">
    <location>
        <begin position="949"/>
        <end position="958"/>
    </location>
</feature>
<feature type="compositionally biased region" description="Polar residues" evidence="3">
    <location>
        <begin position="773"/>
        <end position="815"/>
    </location>
</feature>
<organism evidence="5 6">
    <name type="scientific">Linnemannia schmuckeri</name>
    <dbReference type="NCBI Taxonomy" id="64567"/>
    <lineage>
        <taxon>Eukaryota</taxon>
        <taxon>Fungi</taxon>
        <taxon>Fungi incertae sedis</taxon>
        <taxon>Mucoromycota</taxon>
        <taxon>Mortierellomycotina</taxon>
        <taxon>Mortierellomycetes</taxon>
        <taxon>Mortierellales</taxon>
        <taxon>Mortierellaceae</taxon>
        <taxon>Linnemannia</taxon>
    </lineage>
</organism>
<reference evidence="5" key="1">
    <citation type="journal article" date="2020" name="Fungal Divers.">
        <title>Resolving the Mortierellaceae phylogeny through synthesis of multi-gene phylogenetics and phylogenomics.</title>
        <authorList>
            <person name="Vandepol N."/>
            <person name="Liber J."/>
            <person name="Desiro A."/>
            <person name="Na H."/>
            <person name="Kennedy M."/>
            <person name="Barry K."/>
            <person name="Grigoriev I.V."/>
            <person name="Miller A.N."/>
            <person name="O'Donnell K."/>
            <person name="Stajich J.E."/>
            <person name="Bonito G."/>
        </authorList>
    </citation>
    <scope>NUCLEOTIDE SEQUENCE</scope>
    <source>
        <strain evidence="5">NRRL 6426</strain>
    </source>
</reference>
<keyword evidence="4" id="KW-0812">Transmembrane</keyword>
<feature type="transmembrane region" description="Helical" evidence="4">
    <location>
        <begin position="37"/>
        <end position="59"/>
    </location>
</feature>
<evidence type="ECO:0000256" key="4">
    <source>
        <dbReference type="SAM" id="Phobius"/>
    </source>
</evidence>
<keyword evidence="6" id="KW-1185">Reference proteome</keyword>
<feature type="compositionally biased region" description="Low complexity" evidence="3">
    <location>
        <begin position="567"/>
        <end position="579"/>
    </location>
</feature>
<dbReference type="PANTHER" id="PTHR46093">
    <property type="entry name" value="ACYL-COA-BINDING DOMAIN-CONTAINING PROTEIN 5"/>
    <property type="match status" value="1"/>
</dbReference>
<accession>A0A9P5V4L9</accession>
<feature type="compositionally biased region" description="Polar residues" evidence="3">
    <location>
        <begin position="513"/>
        <end position="529"/>
    </location>
</feature>
<evidence type="ECO:0000313" key="6">
    <source>
        <dbReference type="Proteomes" id="UP000748756"/>
    </source>
</evidence>
<dbReference type="PANTHER" id="PTHR46093:SF18">
    <property type="entry name" value="FIBRONECTIN TYPE-III DOMAIN-CONTAINING PROTEIN"/>
    <property type="match status" value="1"/>
</dbReference>
<feature type="region of interest" description="Disordered" evidence="3">
    <location>
        <begin position="1"/>
        <end position="26"/>
    </location>
</feature>
<feature type="region of interest" description="Disordered" evidence="3">
    <location>
        <begin position="897"/>
        <end position="1049"/>
    </location>
</feature>
<feature type="region of interest" description="Disordered" evidence="3">
    <location>
        <begin position="692"/>
        <end position="721"/>
    </location>
</feature>
<feature type="compositionally biased region" description="Polar residues" evidence="3">
    <location>
        <begin position="695"/>
        <end position="715"/>
    </location>
</feature>
<proteinExistence type="predicted"/>
<dbReference type="AlphaFoldDB" id="A0A9P5V4L9"/>
<dbReference type="Gene3D" id="2.120.10.80">
    <property type="entry name" value="Kelch-type beta propeller"/>
    <property type="match status" value="2"/>
</dbReference>
<feature type="compositionally biased region" description="Polar residues" evidence="3">
    <location>
        <begin position="537"/>
        <end position="549"/>
    </location>
</feature>
<dbReference type="EMBL" id="JAAAUQ010001753">
    <property type="protein sequence ID" value="KAF9134392.1"/>
    <property type="molecule type" value="Genomic_DNA"/>
</dbReference>
<evidence type="ECO:0000313" key="5">
    <source>
        <dbReference type="EMBL" id="KAF9134392.1"/>
    </source>
</evidence>
<evidence type="ECO:0000256" key="2">
    <source>
        <dbReference type="ARBA" id="ARBA00022737"/>
    </source>
</evidence>